<dbReference type="EMBL" id="KN824292">
    <property type="protein sequence ID" value="KIM28628.1"/>
    <property type="molecule type" value="Genomic_DNA"/>
</dbReference>
<evidence type="ECO:0000313" key="6">
    <source>
        <dbReference type="Proteomes" id="UP000054097"/>
    </source>
</evidence>
<dbReference type="GO" id="GO:0043565">
    <property type="term" value="F:sequence-specific DNA binding"/>
    <property type="evidence" value="ECO:0007669"/>
    <property type="project" value="InterPro"/>
</dbReference>
<dbReference type="Proteomes" id="UP000054097">
    <property type="component" value="Unassembled WGS sequence"/>
</dbReference>
<feature type="compositionally biased region" description="Basic and acidic residues" evidence="3">
    <location>
        <begin position="9"/>
        <end position="27"/>
    </location>
</feature>
<organism evidence="5 6">
    <name type="scientific">Serendipita vermifera MAFF 305830</name>
    <dbReference type="NCBI Taxonomy" id="933852"/>
    <lineage>
        <taxon>Eukaryota</taxon>
        <taxon>Fungi</taxon>
        <taxon>Dikarya</taxon>
        <taxon>Basidiomycota</taxon>
        <taxon>Agaricomycotina</taxon>
        <taxon>Agaricomycetes</taxon>
        <taxon>Sebacinales</taxon>
        <taxon>Serendipitaceae</taxon>
        <taxon>Serendipita</taxon>
    </lineage>
</organism>
<keyword evidence="6" id="KW-1185">Reference proteome</keyword>
<reference evidence="6" key="2">
    <citation type="submission" date="2015-01" db="EMBL/GenBank/DDBJ databases">
        <title>Evolutionary Origins and Diversification of the Mycorrhizal Mutualists.</title>
        <authorList>
            <consortium name="DOE Joint Genome Institute"/>
            <consortium name="Mycorrhizal Genomics Consortium"/>
            <person name="Kohler A."/>
            <person name="Kuo A."/>
            <person name="Nagy L.G."/>
            <person name="Floudas D."/>
            <person name="Copeland A."/>
            <person name="Barry K.W."/>
            <person name="Cichocki N."/>
            <person name="Veneault-Fourrey C."/>
            <person name="LaButti K."/>
            <person name="Lindquist E.A."/>
            <person name="Lipzen A."/>
            <person name="Lundell T."/>
            <person name="Morin E."/>
            <person name="Murat C."/>
            <person name="Riley R."/>
            <person name="Ohm R."/>
            <person name="Sun H."/>
            <person name="Tunlid A."/>
            <person name="Henrissat B."/>
            <person name="Grigoriev I.V."/>
            <person name="Hibbett D.S."/>
            <person name="Martin F."/>
        </authorList>
    </citation>
    <scope>NUCLEOTIDE SEQUENCE [LARGE SCALE GENOMIC DNA]</scope>
    <source>
        <strain evidence="6">MAFF 305830</strain>
    </source>
</reference>
<dbReference type="InterPro" id="IPR036388">
    <property type="entry name" value="WH-like_DNA-bd_sf"/>
</dbReference>
<evidence type="ECO:0000313" key="5">
    <source>
        <dbReference type="EMBL" id="KIM28628.1"/>
    </source>
</evidence>
<feature type="domain" description="Fork-head" evidence="4">
    <location>
        <begin position="197"/>
        <end position="295"/>
    </location>
</feature>
<feature type="region of interest" description="Disordered" evidence="3">
    <location>
        <begin position="452"/>
        <end position="471"/>
    </location>
</feature>
<proteinExistence type="predicted"/>
<reference evidence="5 6" key="1">
    <citation type="submission" date="2014-04" db="EMBL/GenBank/DDBJ databases">
        <authorList>
            <consortium name="DOE Joint Genome Institute"/>
            <person name="Kuo A."/>
            <person name="Zuccaro A."/>
            <person name="Kohler A."/>
            <person name="Nagy L.G."/>
            <person name="Floudas D."/>
            <person name="Copeland A."/>
            <person name="Barry K.W."/>
            <person name="Cichocki N."/>
            <person name="Veneault-Fourrey C."/>
            <person name="LaButti K."/>
            <person name="Lindquist E.A."/>
            <person name="Lipzen A."/>
            <person name="Lundell T."/>
            <person name="Morin E."/>
            <person name="Murat C."/>
            <person name="Sun H."/>
            <person name="Tunlid A."/>
            <person name="Henrissat B."/>
            <person name="Grigoriev I.V."/>
            <person name="Hibbett D.S."/>
            <person name="Martin F."/>
            <person name="Nordberg H.P."/>
            <person name="Cantor M.N."/>
            <person name="Hua S.X."/>
        </authorList>
    </citation>
    <scope>NUCLEOTIDE SEQUENCE [LARGE SCALE GENOMIC DNA]</scope>
    <source>
        <strain evidence="5 6">MAFF 305830</strain>
    </source>
</reference>
<dbReference type="HOGENOM" id="CLU_516964_0_0_1"/>
<dbReference type="PROSITE" id="PS50039">
    <property type="entry name" value="FORK_HEAD_3"/>
    <property type="match status" value="1"/>
</dbReference>
<comment type="subcellular location">
    <subcellularLocation>
        <location evidence="2">Nucleus</location>
    </subcellularLocation>
</comment>
<feature type="compositionally biased region" description="Basic residues" evidence="3">
    <location>
        <begin position="518"/>
        <end position="527"/>
    </location>
</feature>
<keyword evidence="2" id="KW-0539">Nucleus</keyword>
<gene>
    <name evidence="5" type="ORF">M408DRAFT_329387</name>
</gene>
<dbReference type="AlphaFoldDB" id="A0A0C2WR47"/>
<feature type="DNA-binding region" description="Fork-head" evidence="2">
    <location>
        <begin position="197"/>
        <end position="295"/>
    </location>
</feature>
<accession>A0A0C2WR47</accession>
<evidence type="ECO:0000259" key="4">
    <source>
        <dbReference type="PROSITE" id="PS50039"/>
    </source>
</evidence>
<protein>
    <recommendedName>
        <fullName evidence="4">Fork-head domain-containing protein</fullName>
    </recommendedName>
</protein>
<keyword evidence="1 2" id="KW-0238">DNA-binding</keyword>
<feature type="region of interest" description="Disordered" evidence="3">
    <location>
        <begin position="1"/>
        <end position="57"/>
    </location>
</feature>
<dbReference type="GO" id="GO:0005634">
    <property type="term" value="C:nucleus"/>
    <property type="evidence" value="ECO:0007669"/>
    <property type="project" value="UniProtKB-SubCell"/>
</dbReference>
<evidence type="ECO:0000256" key="3">
    <source>
        <dbReference type="SAM" id="MobiDB-lite"/>
    </source>
</evidence>
<dbReference type="GO" id="GO:0003700">
    <property type="term" value="F:DNA-binding transcription factor activity"/>
    <property type="evidence" value="ECO:0007669"/>
    <property type="project" value="InterPro"/>
</dbReference>
<dbReference type="SMART" id="SM00339">
    <property type="entry name" value="FH"/>
    <property type="match status" value="1"/>
</dbReference>
<dbReference type="Gene3D" id="1.10.10.10">
    <property type="entry name" value="Winged helix-like DNA-binding domain superfamily/Winged helix DNA-binding domain"/>
    <property type="match status" value="1"/>
</dbReference>
<name>A0A0C2WR47_SERVB</name>
<evidence type="ECO:0000256" key="1">
    <source>
        <dbReference type="ARBA" id="ARBA00023125"/>
    </source>
</evidence>
<sequence>MDSSPTARPTRDLRKNIQKTTEMEENQKGTGAKTRGVGKKAPDQQTRSPAGKRERPVETDIDAFFEDVANTFENRGPAPNTAPGLVPVDQIGVVPIRDNGKRMLRYMYNDLTRWVELPIPKYGTSLGDILPPEIQREPWMELVRHPLTWDGIERPWLTVGPTQMIFEHIPKRVTPNWRTSVESVGMHWFKDYPKTERPPYQMSLLFRVAILGSPHQTLGSYDIVEILMAKFPWYNDNRYRERTSTSAVQRSRDLNAYWVDQISNMSSKSTNRTWLDRHPFLARITRGAKGHFWRLKDIPVYRIPRGRLPIYAVLSLPPGTVIGPPTTVPLPRQIPEEERPKIWDRNSYTPSVTEDVEMVPAEDMQTQPASFSPRLITYEVVEQNSSGEEELPDEEDEILQPVYEPVYTRYAGMLPARVPVPPAFEMASNPNHMTKEPMSFKVDLPSEPPVPKPVQAPDLSAAHQVNGDARSRREDALMELVEFALEMDTRRPIGRQGHLIRSSSDGHINTAAAGANKRSLRRMRSQS</sequence>
<dbReference type="InterPro" id="IPR001766">
    <property type="entry name" value="Fork_head_dom"/>
</dbReference>
<feature type="region of interest" description="Disordered" evidence="3">
    <location>
        <begin position="497"/>
        <end position="527"/>
    </location>
</feature>
<evidence type="ECO:0000256" key="2">
    <source>
        <dbReference type="PROSITE-ProRule" id="PRU00089"/>
    </source>
</evidence>